<evidence type="ECO:0000313" key="3">
    <source>
        <dbReference type="Proteomes" id="UP000036356"/>
    </source>
</evidence>
<proteinExistence type="predicted"/>
<dbReference type="Proteomes" id="UP000036356">
    <property type="component" value="Unassembled WGS sequence"/>
</dbReference>
<sequence length="534" mass="63096">MAKFEFLEGFEQRMKLVAAIDSIINRTNRKMEFEKLFESGQLDNIIFSVLVFIMEKTLTEDEDCTMESIADFVAQLISAYSVSLTAEVIRKLTEYIIKDILQNGGEARYFPVMKYGQGMEQLRIRLIDDKLIDDPRGYVLNYQLTDQGYDLLFRTKEVEQEISFTIEELKLRELIKRKNYKKAIGQSANLVQMIRQKKNDIRQFVQKVRENIYEVNIEEFERLVSSTYTLLEEEYSMMNEIREMIVLSEDRLREEEDTRGALDEQMAKARSEIAVIRRNINLTISEQKELILERLSLARIYKETIADSFALSRARYYDFEQVILKPLENCEEENISSLWQLLNPLLRPNPDRSLNLLTLYERQARLKQEEEVLPSIVLEELGEDLELQKIKRINESNIEIIRSILEFAQQQRGSFRFGEFLQDLQSRERVLQELTADDLIFKTMLKLYDLQMIDINKWKSQQEDVVANATGELDVSYCLYQIEYSQPDLYGIKKLEITKPDEQLWEQEIATYIGKEMFSRRIVISDFMIEVSFE</sequence>
<dbReference type="STRING" id="476652.DEAC_c31250"/>
<organism evidence="2 3">
    <name type="scientific">Desulfosporosinus acididurans</name>
    <dbReference type="NCBI Taxonomy" id="476652"/>
    <lineage>
        <taxon>Bacteria</taxon>
        <taxon>Bacillati</taxon>
        <taxon>Bacillota</taxon>
        <taxon>Clostridia</taxon>
        <taxon>Eubacteriales</taxon>
        <taxon>Desulfitobacteriaceae</taxon>
        <taxon>Desulfosporosinus</taxon>
    </lineage>
</organism>
<evidence type="ECO:0000313" key="2">
    <source>
        <dbReference type="EMBL" id="KLU64797.1"/>
    </source>
</evidence>
<dbReference type="AlphaFoldDB" id="A0A0J1FN78"/>
<dbReference type="EMBL" id="LDZY01000011">
    <property type="protein sequence ID" value="KLU64797.1"/>
    <property type="molecule type" value="Genomic_DNA"/>
</dbReference>
<keyword evidence="3" id="KW-1185">Reference proteome</keyword>
<dbReference type="PATRIC" id="fig|476652.3.peg.3288"/>
<evidence type="ECO:0000256" key="1">
    <source>
        <dbReference type="SAM" id="Coils"/>
    </source>
</evidence>
<reference evidence="2 3" key="1">
    <citation type="submission" date="2015-06" db="EMBL/GenBank/DDBJ databases">
        <title>Draft genome of the moderately acidophilic sulfate reducer Candidatus Desulfosporosinus acididurans strain M1.</title>
        <authorList>
            <person name="Poehlein A."/>
            <person name="Petzsch P."/>
            <person name="Johnson B.D."/>
            <person name="Schloemann M."/>
            <person name="Daniel R."/>
            <person name="Muehling M."/>
        </authorList>
    </citation>
    <scope>NUCLEOTIDE SEQUENCE [LARGE SCALE GENOMIC DNA]</scope>
    <source>
        <strain evidence="2 3">M1</strain>
    </source>
</reference>
<feature type="coiled-coil region" evidence="1">
    <location>
        <begin position="238"/>
        <end position="272"/>
    </location>
</feature>
<name>A0A0J1FN78_9FIRM</name>
<comment type="caution">
    <text evidence="2">The sequence shown here is derived from an EMBL/GenBank/DDBJ whole genome shotgun (WGS) entry which is preliminary data.</text>
</comment>
<protein>
    <submittedName>
        <fullName evidence="2">Uncharacterized protein</fullName>
    </submittedName>
</protein>
<keyword evidence="1" id="KW-0175">Coiled coil</keyword>
<accession>A0A0J1FN78</accession>
<gene>
    <name evidence="2" type="ORF">DEAC_c31250</name>
</gene>
<dbReference type="RefSeq" id="WP_047810956.1">
    <property type="nucleotide sequence ID" value="NZ_LDZY01000011.1"/>
</dbReference>